<dbReference type="GO" id="GO:0005524">
    <property type="term" value="F:ATP binding"/>
    <property type="evidence" value="ECO:0007669"/>
    <property type="project" value="UniProtKB-KW"/>
</dbReference>
<dbReference type="SMART" id="SM00382">
    <property type="entry name" value="AAA"/>
    <property type="match status" value="1"/>
</dbReference>
<name>A0A1T4WDI0_9FIRM</name>
<keyword evidence="3" id="KW-0547">Nucleotide-binding</keyword>
<dbReference type="EMBL" id="FUYF01000002">
    <property type="protein sequence ID" value="SKA75382.1"/>
    <property type="molecule type" value="Genomic_DNA"/>
</dbReference>
<protein>
    <submittedName>
        <fullName evidence="6">Lipopolysaccharide transport system ATP-binding protein</fullName>
    </submittedName>
</protein>
<dbReference type="InterPro" id="IPR029439">
    <property type="entry name" value="Wzt_C"/>
</dbReference>
<dbReference type="SUPFAM" id="SSF52540">
    <property type="entry name" value="P-loop containing nucleoside triphosphate hydrolases"/>
    <property type="match status" value="1"/>
</dbReference>
<dbReference type="GO" id="GO:0140359">
    <property type="term" value="F:ABC-type transporter activity"/>
    <property type="evidence" value="ECO:0007669"/>
    <property type="project" value="InterPro"/>
</dbReference>
<dbReference type="CDD" id="cd10147">
    <property type="entry name" value="Wzt_C-like"/>
    <property type="match status" value="1"/>
</dbReference>
<dbReference type="InterPro" id="IPR027417">
    <property type="entry name" value="P-loop_NTPase"/>
</dbReference>
<feature type="domain" description="ABC transporter" evidence="5">
    <location>
        <begin position="8"/>
        <end position="267"/>
    </location>
</feature>
<dbReference type="InterPro" id="IPR015860">
    <property type="entry name" value="ABC_transpr_TagH-like"/>
</dbReference>
<sequence length="426" mass="47191">MRENSLMIRVENVKKQYRLGQIGGGTLRGDLQSWWARKRGKEDPNTLIGTDQRLIGTTFMALNGVSFTVNKGEAVGIIGSNGAGKSTLLKLLTHVTAPTSGDIDLYGRVASMLEVGTGFHPEMTGRENVYLNGAILGMTRAEIDAKMAEIIEFSEVGDFIDTPVKRYSSGMFVKLAFSVAAHLDSEIMIMDEVLAVGDMKFQKKCLTKMRQAARRDGKTVLYVSHNMATIRDLCDRCIVLDKGKVIFDGDVDEGIALYLSTKSQEASFIDYSGVKRDNWFKRDNIRLQSVELLDADNEVLERRKPVTVRYRVHVNEAVADVGLRLEMRDEVGNPLGATCVYGLDLQPGYTTFTARYDLSVLAPGKYGSYFTVITQGEGGAHTVEDWVPGMMFRMVDTLTEGETEWNTTAWGPIELPTAAVVEVQHD</sequence>
<comment type="similarity">
    <text evidence="1">Belongs to the ABC transporter superfamily.</text>
</comment>
<dbReference type="PANTHER" id="PTHR46743:SF2">
    <property type="entry name" value="TEICHOIC ACIDS EXPORT ATP-BINDING PROTEIN TAGH"/>
    <property type="match status" value="1"/>
</dbReference>
<dbReference type="PROSITE" id="PS00211">
    <property type="entry name" value="ABC_TRANSPORTER_1"/>
    <property type="match status" value="1"/>
</dbReference>
<dbReference type="OrthoDB" id="9778870at2"/>
<dbReference type="Gene3D" id="3.40.50.300">
    <property type="entry name" value="P-loop containing nucleotide triphosphate hydrolases"/>
    <property type="match status" value="1"/>
</dbReference>
<dbReference type="Pfam" id="PF00005">
    <property type="entry name" value="ABC_tran"/>
    <property type="match status" value="1"/>
</dbReference>
<dbReference type="InterPro" id="IPR003439">
    <property type="entry name" value="ABC_transporter-like_ATP-bd"/>
</dbReference>
<evidence type="ECO:0000256" key="3">
    <source>
        <dbReference type="ARBA" id="ARBA00022741"/>
    </source>
</evidence>
<dbReference type="CDD" id="cd03220">
    <property type="entry name" value="ABC_KpsT_Wzt"/>
    <property type="match status" value="1"/>
</dbReference>
<evidence type="ECO:0000313" key="7">
    <source>
        <dbReference type="Proteomes" id="UP000190286"/>
    </source>
</evidence>
<dbReference type="InterPro" id="IPR003593">
    <property type="entry name" value="AAA+_ATPase"/>
</dbReference>
<dbReference type="GO" id="GO:0016887">
    <property type="term" value="F:ATP hydrolysis activity"/>
    <property type="evidence" value="ECO:0007669"/>
    <property type="project" value="InterPro"/>
</dbReference>
<keyword evidence="4 6" id="KW-0067">ATP-binding</keyword>
<evidence type="ECO:0000256" key="4">
    <source>
        <dbReference type="ARBA" id="ARBA00022840"/>
    </source>
</evidence>
<reference evidence="6 7" key="1">
    <citation type="submission" date="2017-02" db="EMBL/GenBank/DDBJ databases">
        <authorList>
            <person name="Peterson S.W."/>
        </authorList>
    </citation>
    <scope>NUCLEOTIDE SEQUENCE [LARGE SCALE GENOMIC DNA]</scope>
    <source>
        <strain evidence="6 7">ATCC 27749</strain>
    </source>
</reference>
<evidence type="ECO:0000313" key="6">
    <source>
        <dbReference type="EMBL" id="SKA75382.1"/>
    </source>
</evidence>
<dbReference type="AlphaFoldDB" id="A0A1T4WDI0"/>
<evidence type="ECO:0000259" key="5">
    <source>
        <dbReference type="PROSITE" id="PS50893"/>
    </source>
</evidence>
<dbReference type="PROSITE" id="PS50893">
    <property type="entry name" value="ABC_TRANSPORTER_2"/>
    <property type="match status" value="1"/>
</dbReference>
<dbReference type="PANTHER" id="PTHR46743">
    <property type="entry name" value="TEICHOIC ACIDS EXPORT ATP-BINDING PROTEIN TAGH"/>
    <property type="match status" value="1"/>
</dbReference>
<proteinExistence type="inferred from homology"/>
<dbReference type="RefSeq" id="WP_078783436.1">
    <property type="nucleotide sequence ID" value="NZ_CAKVQS010000009.1"/>
</dbReference>
<gene>
    <name evidence="6" type="ORF">SAMN02745178_00421</name>
</gene>
<dbReference type="GeneID" id="93336914"/>
<organism evidence="6 7">
    <name type="scientific">Gemmiger formicilis</name>
    <dbReference type="NCBI Taxonomy" id="745368"/>
    <lineage>
        <taxon>Bacteria</taxon>
        <taxon>Bacillati</taxon>
        <taxon>Bacillota</taxon>
        <taxon>Clostridia</taxon>
        <taxon>Eubacteriales</taxon>
        <taxon>Gemmiger</taxon>
    </lineage>
</organism>
<evidence type="ECO:0000256" key="1">
    <source>
        <dbReference type="ARBA" id="ARBA00005417"/>
    </source>
</evidence>
<keyword evidence="7" id="KW-1185">Reference proteome</keyword>
<accession>A0A1T4WDI0</accession>
<dbReference type="STRING" id="745368.SAMN02745178_00421"/>
<dbReference type="InterPro" id="IPR050683">
    <property type="entry name" value="Bact_Polysacc_Export_ATP-bd"/>
</dbReference>
<dbReference type="GO" id="GO:0016020">
    <property type="term" value="C:membrane"/>
    <property type="evidence" value="ECO:0007669"/>
    <property type="project" value="InterPro"/>
</dbReference>
<dbReference type="InterPro" id="IPR017871">
    <property type="entry name" value="ABC_transporter-like_CS"/>
</dbReference>
<keyword evidence="2" id="KW-0813">Transport</keyword>
<dbReference type="Proteomes" id="UP000190286">
    <property type="component" value="Unassembled WGS sequence"/>
</dbReference>
<evidence type="ECO:0000256" key="2">
    <source>
        <dbReference type="ARBA" id="ARBA00022448"/>
    </source>
</evidence>